<organism evidence="19 20">
    <name type="scientific">Pseudovibrio axinellae</name>
    <dbReference type="NCBI Taxonomy" id="989403"/>
    <lineage>
        <taxon>Bacteria</taxon>
        <taxon>Pseudomonadati</taxon>
        <taxon>Pseudomonadota</taxon>
        <taxon>Alphaproteobacteria</taxon>
        <taxon>Hyphomicrobiales</taxon>
        <taxon>Stappiaceae</taxon>
        <taxon>Pseudovibrio</taxon>
    </lineage>
</organism>
<dbReference type="Pfam" id="PF00293">
    <property type="entry name" value="NUDIX"/>
    <property type="match status" value="1"/>
</dbReference>
<evidence type="ECO:0000256" key="15">
    <source>
        <dbReference type="ARBA" id="ARBA00041979"/>
    </source>
</evidence>
<keyword evidence="4" id="KW-0235">DNA replication</keyword>
<keyword evidence="9" id="KW-0234">DNA repair</keyword>
<comment type="catalytic activity">
    <reaction evidence="11">
        <text>8-oxo-GTP + H2O = 8-oxo-GMP + diphosphate + H(+)</text>
        <dbReference type="Rhea" id="RHEA:67616"/>
        <dbReference type="ChEBI" id="CHEBI:15377"/>
        <dbReference type="ChEBI" id="CHEBI:15378"/>
        <dbReference type="ChEBI" id="CHEBI:33019"/>
        <dbReference type="ChEBI" id="CHEBI:143553"/>
        <dbReference type="ChEBI" id="CHEBI:145694"/>
    </reaction>
</comment>
<comment type="cofactor">
    <cofactor evidence="1">
        <name>Mg(2+)</name>
        <dbReference type="ChEBI" id="CHEBI:18420"/>
    </cofactor>
</comment>
<dbReference type="PATRIC" id="fig|989403.3.peg.3390"/>
<dbReference type="PANTHER" id="PTHR47707:SF1">
    <property type="entry name" value="NUDIX HYDROLASE FAMILY PROTEIN"/>
    <property type="match status" value="1"/>
</dbReference>
<evidence type="ECO:0000256" key="17">
    <source>
        <dbReference type="RuleBase" id="RU003476"/>
    </source>
</evidence>
<dbReference type="GO" id="GO:0008413">
    <property type="term" value="F:8-oxo-7,8-dihydroguanosine triphosphate pyrophosphatase activity"/>
    <property type="evidence" value="ECO:0007669"/>
    <property type="project" value="TreeGrafter"/>
</dbReference>
<dbReference type="GO" id="GO:0006260">
    <property type="term" value="P:DNA replication"/>
    <property type="evidence" value="ECO:0007669"/>
    <property type="project" value="UniProtKB-KW"/>
</dbReference>
<dbReference type="PROSITE" id="PS00893">
    <property type="entry name" value="NUDIX_BOX"/>
    <property type="match status" value="1"/>
</dbReference>
<evidence type="ECO:0000259" key="18">
    <source>
        <dbReference type="PROSITE" id="PS51462"/>
    </source>
</evidence>
<evidence type="ECO:0000256" key="3">
    <source>
        <dbReference type="ARBA" id="ARBA00022457"/>
    </source>
</evidence>
<dbReference type="GO" id="GO:0044715">
    <property type="term" value="F:8-oxo-dGDP phosphatase activity"/>
    <property type="evidence" value="ECO:0007669"/>
    <property type="project" value="TreeGrafter"/>
</dbReference>
<evidence type="ECO:0000256" key="1">
    <source>
        <dbReference type="ARBA" id="ARBA00001946"/>
    </source>
</evidence>
<keyword evidence="20" id="KW-1185">Reference proteome</keyword>
<dbReference type="GO" id="GO:0006281">
    <property type="term" value="P:DNA repair"/>
    <property type="evidence" value="ECO:0007669"/>
    <property type="project" value="UniProtKB-KW"/>
</dbReference>
<evidence type="ECO:0000313" key="20">
    <source>
        <dbReference type="Proteomes" id="UP000076577"/>
    </source>
</evidence>
<dbReference type="Gene3D" id="3.90.79.10">
    <property type="entry name" value="Nucleoside Triphosphate Pyrophosphohydrolase"/>
    <property type="match status" value="1"/>
</dbReference>
<evidence type="ECO:0000256" key="5">
    <source>
        <dbReference type="ARBA" id="ARBA00022723"/>
    </source>
</evidence>
<dbReference type="PRINTS" id="PR00502">
    <property type="entry name" value="NUDIXFAMILY"/>
</dbReference>
<dbReference type="RefSeq" id="WP_068007852.1">
    <property type="nucleotide sequence ID" value="NZ_FOFM01000002.1"/>
</dbReference>
<feature type="domain" description="Nudix hydrolase" evidence="18">
    <location>
        <begin position="1"/>
        <end position="131"/>
    </location>
</feature>
<keyword evidence="7 17" id="KW-0378">Hydrolase</keyword>
<dbReference type="PANTHER" id="PTHR47707">
    <property type="entry name" value="8-OXO-DGTP DIPHOSPHATASE"/>
    <property type="match status" value="1"/>
</dbReference>
<evidence type="ECO:0000256" key="10">
    <source>
        <dbReference type="ARBA" id="ARBA00035861"/>
    </source>
</evidence>
<dbReference type="AlphaFoldDB" id="A0A165X314"/>
<dbReference type="GO" id="GO:0035539">
    <property type="term" value="F:8-oxo-7,8-dihydrodeoxyguanosine triphosphate pyrophosphatase activity"/>
    <property type="evidence" value="ECO:0007669"/>
    <property type="project" value="UniProtKB-EC"/>
</dbReference>
<accession>A0A165X314</accession>
<evidence type="ECO:0000256" key="6">
    <source>
        <dbReference type="ARBA" id="ARBA00022763"/>
    </source>
</evidence>
<dbReference type="STRING" id="989403.SAMN05421798_10293"/>
<evidence type="ECO:0000256" key="7">
    <source>
        <dbReference type="ARBA" id="ARBA00022801"/>
    </source>
</evidence>
<evidence type="ECO:0000256" key="13">
    <source>
        <dbReference type="ARBA" id="ARBA00040794"/>
    </source>
</evidence>
<proteinExistence type="inferred from homology"/>
<comment type="catalytic activity">
    <reaction evidence="10">
        <text>8-oxo-dGTP + H2O = 8-oxo-dGMP + diphosphate + H(+)</text>
        <dbReference type="Rhea" id="RHEA:31575"/>
        <dbReference type="ChEBI" id="CHEBI:15377"/>
        <dbReference type="ChEBI" id="CHEBI:15378"/>
        <dbReference type="ChEBI" id="CHEBI:33019"/>
        <dbReference type="ChEBI" id="CHEBI:63224"/>
        <dbReference type="ChEBI" id="CHEBI:77896"/>
        <dbReference type="EC" id="3.6.1.55"/>
    </reaction>
</comment>
<sequence length="137" mass="15763">MTDIVTGLLLRKGRVLMGSRSKFRRNYAGTWSFPGGHVEPNEMLQCALRRELEEELGVIAKGYSKLMKTETTATRTTEAVSFHHYIVDDWEGTPKNLGDEHSELRWVSFHEACNLPDLAFTDYTEIFQILRKRGDLQ</sequence>
<dbReference type="GO" id="GO:0044716">
    <property type="term" value="F:8-oxo-GDP phosphatase activity"/>
    <property type="evidence" value="ECO:0007669"/>
    <property type="project" value="TreeGrafter"/>
</dbReference>
<evidence type="ECO:0000256" key="14">
    <source>
        <dbReference type="ARBA" id="ARBA00041592"/>
    </source>
</evidence>
<evidence type="ECO:0000256" key="12">
    <source>
        <dbReference type="ARBA" id="ARBA00038905"/>
    </source>
</evidence>
<gene>
    <name evidence="19" type="primary">nudG</name>
    <name evidence="19" type="ORF">PsAD2_03164</name>
</gene>
<dbReference type="GO" id="GO:0046872">
    <property type="term" value="F:metal ion binding"/>
    <property type="evidence" value="ECO:0007669"/>
    <property type="project" value="UniProtKB-KW"/>
</dbReference>
<evidence type="ECO:0000256" key="11">
    <source>
        <dbReference type="ARBA" id="ARBA00036904"/>
    </source>
</evidence>
<dbReference type="EC" id="3.6.1.55" evidence="12"/>
<dbReference type="InterPro" id="IPR015797">
    <property type="entry name" value="NUDIX_hydrolase-like_dom_sf"/>
</dbReference>
<evidence type="ECO:0000256" key="8">
    <source>
        <dbReference type="ARBA" id="ARBA00022842"/>
    </source>
</evidence>
<protein>
    <recommendedName>
        <fullName evidence="13">8-oxo-dGTP diphosphatase</fullName>
        <ecNumber evidence="12">3.6.1.55</ecNumber>
    </recommendedName>
    <alternativeName>
        <fullName evidence="16">7,8-dihydro-8-oxoguanine-triphosphatase</fullName>
    </alternativeName>
    <alternativeName>
        <fullName evidence="15">Mutator protein MutT</fullName>
    </alternativeName>
    <alternativeName>
        <fullName evidence="14">dGTP pyrophosphohydrolase</fullName>
    </alternativeName>
</protein>
<keyword evidence="5" id="KW-0479">Metal-binding</keyword>
<dbReference type="PROSITE" id="PS51462">
    <property type="entry name" value="NUDIX"/>
    <property type="match status" value="1"/>
</dbReference>
<keyword evidence="8" id="KW-0460">Magnesium</keyword>
<comment type="similarity">
    <text evidence="2 17">Belongs to the Nudix hydrolase family.</text>
</comment>
<evidence type="ECO:0000313" key="19">
    <source>
        <dbReference type="EMBL" id="KZL17297.1"/>
    </source>
</evidence>
<keyword evidence="6" id="KW-0227">DNA damage</keyword>
<dbReference type="OrthoDB" id="9761969at2"/>
<name>A0A165X314_9HYPH</name>
<dbReference type="InterPro" id="IPR047127">
    <property type="entry name" value="MutT-like"/>
</dbReference>
<evidence type="ECO:0000256" key="4">
    <source>
        <dbReference type="ARBA" id="ARBA00022705"/>
    </source>
</evidence>
<reference evidence="19 20" key="1">
    <citation type="journal article" date="2016" name="Front. Microbiol.">
        <title>Comparative Genomic Analysis Reveals a Diverse Repertoire of Genes Involved in Prokaryote-Eukaryote Interactions within the Pseudovibrio Genus.</title>
        <authorList>
            <person name="Romano S."/>
            <person name="Fernandez-Guerra A."/>
            <person name="Reen F.J."/>
            <person name="Glockner F.O."/>
            <person name="Crowley S.P."/>
            <person name="O'Sullivan O."/>
            <person name="Cotter P.D."/>
            <person name="Adams C."/>
            <person name="Dobson A.D."/>
            <person name="O'Gara F."/>
        </authorList>
    </citation>
    <scope>NUCLEOTIDE SEQUENCE [LARGE SCALE GENOMIC DNA]</scope>
    <source>
        <strain evidence="19 20">Ad2</strain>
    </source>
</reference>
<evidence type="ECO:0000256" key="2">
    <source>
        <dbReference type="ARBA" id="ARBA00005582"/>
    </source>
</evidence>
<dbReference type="Proteomes" id="UP000076577">
    <property type="component" value="Unassembled WGS sequence"/>
</dbReference>
<dbReference type="EMBL" id="LMCB01000034">
    <property type="protein sequence ID" value="KZL17297.1"/>
    <property type="molecule type" value="Genomic_DNA"/>
</dbReference>
<comment type="caution">
    <text evidence="19">The sequence shown here is derived from an EMBL/GenBank/DDBJ whole genome shotgun (WGS) entry which is preliminary data.</text>
</comment>
<evidence type="ECO:0000256" key="16">
    <source>
        <dbReference type="ARBA" id="ARBA00042798"/>
    </source>
</evidence>
<evidence type="ECO:0000256" key="9">
    <source>
        <dbReference type="ARBA" id="ARBA00023204"/>
    </source>
</evidence>
<dbReference type="InterPro" id="IPR020476">
    <property type="entry name" value="Nudix_hydrolase"/>
</dbReference>
<keyword evidence="3" id="KW-0515">Mutator protein</keyword>
<dbReference type="InterPro" id="IPR020084">
    <property type="entry name" value="NUDIX_hydrolase_CS"/>
</dbReference>
<dbReference type="InterPro" id="IPR000086">
    <property type="entry name" value="NUDIX_hydrolase_dom"/>
</dbReference>
<dbReference type="SUPFAM" id="SSF55811">
    <property type="entry name" value="Nudix"/>
    <property type="match status" value="1"/>
</dbReference>